<evidence type="ECO:0000313" key="2">
    <source>
        <dbReference type="Proteomes" id="UP001221142"/>
    </source>
</evidence>
<dbReference type="Proteomes" id="UP001221142">
    <property type="component" value="Unassembled WGS sequence"/>
</dbReference>
<dbReference type="EMBL" id="JARKIF010000026">
    <property type="protein sequence ID" value="KAJ7614472.1"/>
    <property type="molecule type" value="Genomic_DNA"/>
</dbReference>
<sequence length="165" mass="19294">MSHRALCIPEIVAMICEAGVYLEDYEFNWNTLTSLARTCKAFQDPALDVLWSSQSTMMNVLKCMPGDIWEWPDENEVAVELQRPIIPTDWERPFFYAHRVKRFDNSLDVQYGRLFYETLQMCLPGEPLFPNLQSMNWTSENDGVLFPYLRSFLGPRLRTLTLDVD</sequence>
<accession>A0AAD7FBU4</accession>
<evidence type="ECO:0008006" key="3">
    <source>
        <dbReference type="Google" id="ProtNLM"/>
    </source>
</evidence>
<reference evidence="1" key="1">
    <citation type="submission" date="2023-03" db="EMBL/GenBank/DDBJ databases">
        <title>Massive genome expansion in bonnet fungi (Mycena s.s.) driven by repeated elements and novel gene families across ecological guilds.</title>
        <authorList>
            <consortium name="Lawrence Berkeley National Laboratory"/>
            <person name="Harder C.B."/>
            <person name="Miyauchi S."/>
            <person name="Viragh M."/>
            <person name="Kuo A."/>
            <person name="Thoen E."/>
            <person name="Andreopoulos B."/>
            <person name="Lu D."/>
            <person name="Skrede I."/>
            <person name="Drula E."/>
            <person name="Henrissat B."/>
            <person name="Morin E."/>
            <person name="Kohler A."/>
            <person name="Barry K."/>
            <person name="LaButti K."/>
            <person name="Morin E."/>
            <person name="Salamov A."/>
            <person name="Lipzen A."/>
            <person name="Mereny Z."/>
            <person name="Hegedus B."/>
            <person name="Baldrian P."/>
            <person name="Stursova M."/>
            <person name="Weitz H."/>
            <person name="Taylor A."/>
            <person name="Grigoriev I.V."/>
            <person name="Nagy L.G."/>
            <person name="Martin F."/>
            <person name="Kauserud H."/>
        </authorList>
    </citation>
    <scope>NUCLEOTIDE SEQUENCE</scope>
    <source>
        <strain evidence="1">9284</strain>
    </source>
</reference>
<evidence type="ECO:0000313" key="1">
    <source>
        <dbReference type="EMBL" id="KAJ7614472.1"/>
    </source>
</evidence>
<comment type="caution">
    <text evidence="1">The sequence shown here is derived from an EMBL/GenBank/DDBJ whole genome shotgun (WGS) entry which is preliminary data.</text>
</comment>
<keyword evidence="2" id="KW-1185">Reference proteome</keyword>
<proteinExistence type="predicted"/>
<protein>
    <recommendedName>
        <fullName evidence="3">F-box domain-containing protein</fullName>
    </recommendedName>
</protein>
<organism evidence="1 2">
    <name type="scientific">Roridomyces roridus</name>
    <dbReference type="NCBI Taxonomy" id="1738132"/>
    <lineage>
        <taxon>Eukaryota</taxon>
        <taxon>Fungi</taxon>
        <taxon>Dikarya</taxon>
        <taxon>Basidiomycota</taxon>
        <taxon>Agaricomycotina</taxon>
        <taxon>Agaricomycetes</taxon>
        <taxon>Agaricomycetidae</taxon>
        <taxon>Agaricales</taxon>
        <taxon>Marasmiineae</taxon>
        <taxon>Mycenaceae</taxon>
        <taxon>Roridomyces</taxon>
    </lineage>
</organism>
<name>A0AAD7FBU4_9AGAR</name>
<gene>
    <name evidence="1" type="ORF">FB45DRAFT_1110221</name>
</gene>
<dbReference type="AlphaFoldDB" id="A0AAD7FBU4"/>